<feature type="transmembrane region" description="Helical" evidence="1">
    <location>
        <begin position="34"/>
        <end position="55"/>
    </location>
</feature>
<dbReference type="EMBL" id="JAHBBD010000015">
    <property type="protein sequence ID" value="MBW3083130.1"/>
    <property type="molecule type" value="Genomic_DNA"/>
</dbReference>
<dbReference type="Pfam" id="PF00496">
    <property type="entry name" value="SBP_bac_5"/>
    <property type="match status" value="1"/>
</dbReference>
<dbReference type="RefSeq" id="WP_219081958.1">
    <property type="nucleotide sequence ID" value="NZ_JAHBBD010000015.1"/>
</dbReference>
<dbReference type="InterPro" id="IPR030678">
    <property type="entry name" value="Peptide/Ni-bd"/>
</dbReference>
<dbReference type="InterPro" id="IPR039424">
    <property type="entry name" value="SBP_5"/>
</dbReference>
<accession>A0ABS6W9G6</accession>
<dbReference type="InterPro" id="IPR000914">
    <property type="entry name" value="SBP_5_dom"/>
</dbReference>
<keyword evidence="4" id="KW-1185">Reference proteome</keyword>
<organism evidence="3 4">
    <name type="scientific">Bifidobacterium phasiani</name>
    <dbReference type="NCBI Taxonomy" id="2834431"/>
    <lineage>
        <taxon>Bacteria</taxon>
        <taxon>Bacillati</taxon>
        <taxon>Actinomycetota</taxon>
        <taxon>Actinomycetes</taxon>
        <taxon>Bifidobacteriales</taxon>
        <taxon>Bifidobacteriaceae</taxon>
        <taxon>Bifidobacterium</taxon>
    </lineage>
</organism>
<dbReference type="Proteomes" id="UP000812844">
    <property type="component" value="Unassembled WGS sequence"/>
</dbReference>
<evidence type="ECO:0000256" key="1">
    <source>
        <dbReference type="SAM" id="Phobius"/>
    </source>
</evidence>
<name>A0ABS6W9G6_9BIFI</name>
<sequence>MSDTNGAHGDAGATAASTDASLNARVKTPHRRPWGWIVLAAVAAVAIVVGVVVGVTRSGGDRAAGASDTVTIGLKLAPTNLDIRNQSGSALDQILIGNVYEGLVARDENNQVVPALASSWEESADGLTYTFHLNENMTFSNGDVLDAEDVVWSIRDLVDNQYHDASSLANFESIAATDANTVELRLSAPNSNLLWALTGRCGLVLDRDADYDAQTEAVGSGPYLVSDFRANDSITLTANPDYWGGHQAKTPTVVVRYFADDNAAVNALASGDVQVLAPISDSLADQFRENEERYTVKAGDGTDKYVLAFNSAGEHTADIRIRQAIRCAINHDEIIASRGGTDAALGGPIPSLDPGYEDLTDVYPYDLDRARALMAEAGYSQDNPLTLRLEYANTYGTELGDQLRSQLREIGIDLDVEVVEFSTWLQDVYTNRDYDLSLVDHNESHDFYQWADPDYYYNYDSPEVQDLYARALAATDDAERDALLARAARIVSQDAAADWLFNYRVTSAWDNGVEGFPVNLNQTQLPLWDVTYTA</sequence>
<evidence type="ECO:0000313" key="3">
    <source>
        <dbReference type="EMBL" id="MBW3083130.1"/>
    </source>
</evidence>
<keyword evidence="1" id="KW-1133">Transmembrane helix</keyword>
<feature type="domain" description="Solute-binding protein family 5" evidence="2">
    <location>
        <begin position="111"/>
        <end position="444"/>
    </location>
</feature>
<dbReference type="CDD" id="cd08494">
    <property type="entry name" value="PBP2_NikA_DppA_OppA_like_6"/>
    <property type="match status" value="1"/>
</dbReference>
<evidence type="ECO:0000259" key="2">
    <source>
        <dbReference type="Pfam" id="PF00496"/>
    </source>
</evidence>
<gene>
    <name evidence="3" type="ORF">KIH73_07075</name>
</gene>
<proteinExistence type="predicted"/>
<evidence type="ECO:0000313" key="4">
    <source>
        <dbReference type="Proteomes" id="UP000812844"/>
    </source>
</evidence>
<keyword evidence="1" id="KW-0472">Membrane</keyword>
<reference evidence="3 4" key="1">
    <citation type="submission" date="2021-05" db="EMBL/GenBank/DDBJ databases">
        <title>Phylogenetic classification of ten novel species belonging to the genus Bifidobacterium comprising B. colchicus sp. nov., B. abeli sp. nov., B. bicoloris sp. nov., B. guerezis sp. nov., B. rosaliae sp. nov., B. santillanensis sp. nov., B. argentati sp. nov., B. amazzoni sp. nov., B. pluviali sp. nov., and B. pinnaculum sp. nov.</title>
        <authorList>
            <person name="Lugli G.A."/>
            <person name="Ruiz Garcia L."/>
            <person name="Margolles A."/>
            <person name="Ventura M."/>
        </authorList>
    </citation>
    <scope>NUCLEOTIDE SEQUENCE [LARGE SCALE GENOMIC DNA]</scope>
    <source>
        <strain evidence="3 4">6T3</strain>
    </source>
</reference>
<comment type="caution">
    <text evidence="3">The sequence shown here is derived from an EMBL/GenBank/DDBJ whole genome shotgun (WGS) entry which is preliminary data.</text>
</comment>
<protein>
    <submittedName>
        <fullName evidence="3">ABC transporter substrate-binding protein</fullName>
    </submittedName>
</protein>
<dbReference type="PANTHER" id="PTHR30290">
    <property type="entry name" value="PERIPLASMIC BINDING COMPONENT OF ABC TRANSPORTER"/>
    <property type="match status" value="1"/>
</dbReference>
<dbReference type="PIRSF" id="PIRSF002741">
    <property type="entry name" value="MppA"/>
    <property type="match status" value="1"/>
</dbReference>
<keyword evidence="1" id="KW-0812">Transmembrane</keyword>